<dbReference type="InterPro" id="IPR017900">
    <property type="entry name" value="4Fe4S_Fe_S_CS"/>
</dbReference>
<dbReference type="PROSITE" id="PS51379">
    <property type="entry name" value="4FE4S_FER_2"/>
    <property type="match status" value="1"/>
</dbReference>
<evidence type="ECO:0000313" key="7">
    <source>
        <dbReference type="EMBL" id="SVD38544.1"/>
    </source>
</evidence>
<reference evidence="7" key="1">
    <citation type="submission" date="2018-05" db="EMBL/GenBank/DDBJ databases">
        <authorList>
            <person name="Lanie J.A."/>
            <person name="Ng W.-L."/>
            <person name="Kazmierczak K.M."/>
            <person name="Andrzejewski T.M."/>
            <person name="Davidsen T.M."/>
            <person name="Wayne K.J."/>
            <person name="Tettelin H."/>
            <person name="Glass J.I."/>
            <person name="Rusch D."/>
            <person name="Podicherti R."/>
            <person name="Tsui H.-C.T."/>
            <person name="Winkler M.E."/>
        </authorList>
    </citation>
    <scope>NUCLEOTIDE SEQUENCE</scope>
</reference>
<dbReference type="GO" id="GO:0051539">
    <property type="term" value="F:4 iron, 4 sulfur cluster binding"/>
    <property type="evidence" value="ECO:0007669"/>
    <property type="project" value="UniProtKB-KW"/>
</dbReference>
<keyword evidence="3" id="KW-0819">tRNA processing</keyword>
<dbReference type="EMBL" id="UINC01147301">
    <property type="protein sequence ID" value="SVD38544.1"/>
    <property type="molecule type" value="Genomic_DNA"/>
</dbReference>
<dbReference type="InterPro" id="IPR004453">
    <property type="entry name" value="QueG"/>
</dbReference>
<dbReference type="SUPFAM" id="SSF46548">
    <property type="entry name" value="alpha-helical ferredoxin"/>
    <property type="match status" value="1"/>
</dbReference>
<evidence type="ECO:0000256" key="2">
    <source>
        <dbReference type="ARBA" id="ARBA00022490"/>
    </source>
</evidence>
<keyword evidence="1" id="KW-0408">Iron</keyword>
<accession>A0A382UWE1</accession>
<dbReference type="PROSITE" id="PS00198">
    <property type="entry name" value="4FE4S_FER_1"/>
    <property type="match status" value="1"/>
</dbReference>
<dbReference type="InterPro" id="IPR017896">
    <property type="entry name" value="4Fe4S_Fe-S-bd"/>
</dbReference>
<dbReference type="AlphaFoldDB" id="A0A382UWE1"/>
<feature type="non-terminal residue" evidence="7">
    <location>
        <position position="1"/>
    </location>
</feature>
<dbReference type="Pfam" id="PF13484">
    <property type="entry name" value="Fer4_16"/>
    <property type="match status" value="1"/>
</dbReference>
<dbReference type="PANTHER" id="PTHR30002:SF4">
    <property type="entry name" value="EPOXYQUEUOSINE REDUCTASE"/>
    <property type="match status" value="1"/>
</dbReference>
<keyword evidence="5" id="KW-0560">Oxidoreductase</keyword>
<dbReference type="InterPro" id="IPR013542">
    <property type="entry name" value="QueG_DUF1730"/>
</dbReference>
<evidence type="ECO:0000256" key="3">
    <source>
        <dbReference type="ARBA" id="ARBA00022694"/>
    </source>
</evidence>
<proteinExistence type="predicted"/>
<keyword evidence="1" id="KW-0004">4Fe-4S</keyword>
<evidence type="ECO:0000259" key="6">
    <source>
        <dbReference type="PROSITE" id="PS51379"/>
    </source>
</evidence>
<dbReference type="GO" id="GO:0052693">
    <property type="term" value="F:epoxyqueuosine reductase activity"/>
    <property type="evidence" value="ECO:0007669"/>
    <property type="project" value="TreeGrafter"/>
</dbReference>
<evidence type="ECO:0000256" key="4">
    <source>
        <dbReference type="ARBA" id="ARBA00022785"/>
    </source>
</evidence>
<feature type="non-terminal residue" evidence="7">
    <location>
        <position position="253"/>
    </location>
</feature>
<evidence type="ECO:0000256" key="1">
    <source>
        <dbReference type="ARBA" id="ARBA00022485"/>
    </source>
</evidence>
<keyword evidence="1" id="KW-0411">Iron-sulfur</keyword>
<protein>
    <recommendedName>
        <fullName evidence="6">4Fe-4S ferredoxin-type domain-containing protein</fullName>
    </recommendedName>
</protein>
<dbReference type="NCBIfam" id="TIGR00276">
    <property type="entry name" value="tRNA epoxyqueuosine(34) reductase QueG"/>
    <property type="match status" value="1"/>
</dbReference>
<dbReference type="Gene3D" id="3.30.70.20">
    <property type="match status" value="1"/>
</dbReference>
<evidence type="ECO:0000256" key="5">
    <source>
        <dbReference type="ARBA" id="ARBA00023002"/>
    </source>
</evidence>
<gene>
    <name evidence="7" type="ORF">METZ01_LOCUS391398</name>
</gene>
<dbReference type="PANTHER" id="PTHR30002">
    <property type="entry name" value="EPOXYQUEUOSINE REDUCTASE"/>
    <property type="match status" value="1"/>
</dbReference>
<sequence>VCAEALATDPLRRRAQQLGFDLIGVTPADPLQAADFFARWVALGFAGAMGYLERGIDRRRDLARLVPGARSVICLGMHYPMVDDRDPNSIRSVDGESPKGRVAGYALGDDYHDIVQARARSVLEEVQRIDPTSEGRCFVDTAPVLERELGQRAGLGWWGKNTCLINKHRGSAFFLAEIVTTASLHVDRPATDHCGTCTHCLDACPTDAFPEPYVLDARRCISYLTIELRGPIPRHLRSSMGEWIFGCDICQDV</sequence>
<keyword evidence="1" id="KW-0479">Metal-binding</keyword>
<keyword evidence="4" id="KW-0671">Queuosine biosynthesis</keyword>
<feature type="domain" description="4Fe-4S ferredoxin-type" evidence="6">
    <location>
        <begin position="182"/>
        <end position="214"/>
    </location>
</feature>
<keyword evidence="2" id="KW-0963">Cytoplasm</keyword>
<name>A0A382UWE1_9ZZZZ</name>
<dbReference type="Pfam" id="PF08331">
    <property type="entry name" value="QueG_DUF1730"/>
    <property type="match status" value="1"/>
</dbReference>
<organism evidence="7">
    <name type="scientific">marine metagenome</name>
    <dbReference type="NCBI Taxonomy" id="408172"/>
    <lineage>
        <taxon>unclassified sequences</taxon>
        <taxon>metagenomes</taxon>
        <taxon>ecological metagenomes</taxon>
    </lineage>
</organism>
<dbReference type="GO" id="GO:0008616">
    <property type="term" value="P:tRNA queuosine(34) biosynthetic process"/>
    <property type="evidence" value="ECO:0007669"/>
    <property type="project" value="UniProtKB-KW"/>
</dbReference>